<keyword evidence="3" id="KW-1185">Reference proteome</keyword>
<evidence type="ECO:0000256" key="1">
    <source>
        <dbReference type="SAM" id="SignalP"/>
    </source>
</evidence>
<dbReference type="EMBL" id="SLZR01000007">
    <property type="protein sequence ID" value="TCS41136.1"/>
    <property type="molecule type" value="Genomic_DNA"/>
</dbReference>
<dbReference type="OrthoDB" id="8255022at2"/>
<name>A0A4V2UJQ9_9GAMM</name>
<evidence type="ECO:0000313" key="2">
    <source>
        <dbReference type="EMBL" id="TCS41136.1"/>
    </source>
</evidence>
<dbReference type="Proteomes" id="UP000295793">
    <property type="component" value="Unassembled WGS sequence"/>
</dbReference>
<feature type="chain" id="PRO_5020951532" description="Extracellular solute-binding protein (Family 3)" evidence="1">
    <location>
        <begin position="29"/>
        <end position="261"/>
    </location>
</feature>
<accession>A0A4V2UJQ9</accession>
<reference evidence="2 3" key="1">
    <citation type="submission" date="2019-03" db="EMBL/GenBank/DDBJ databases">
        <title>Genomic Encyclopedia of Archaeal and Bacterial Type Strains, Phase II (KMG-II): from individual species to whole genera.</title>
        <authorList>
            <person name="Goeker M."/>
        </authorList>
    </citation>
    <scope>NUCLEOTIDE SEQUENCE [LARGE SCALE GENOMIC DNA]</scope>
    <source>
        <strain evidence="2 3">DSM 15388</strain>
    </source>
</reference>
<evidence type="ECO:0000313" key="3">
    <source>
        <dbReference type="Proteomes" id="UP000295793"/>
    </source>
</evidence>
<comment type="caution">
    <text evidence="2">The sequence shown here is derived from an EMBL/GenBank/DDBJ whole genome shotgun (WGS) entry which is preliminary data.</text>
</comment>
<organism evidence="2 3">
    <name type="scientific">Reinekea marinisedimentorum</name>
    <dbReference type="NCBI Taxonomy" id="230495"/>
    <lineage>
        <taxon>Bacteria</taxon>
        <taxon>Pseudomonadati</taxon>
        <taxon>Pseudomonadota</taxon>
        <taxon>Gammaproteobacteria</taxon>
        <taxon>Oceanospirillales</taxon>
        <taxon>Saccharospirillaceae</taxon>
        <taxon>Reinekea</taxon>
    </lineage>
</organism>
<gene>
    <name evidence="2" type="ORF">BCF53_107151</name>
</gene>
<feature type="signal peptide" evidence="1">
    <location>
        <begin position="1"/>
        <end position="28"/>
    </location>
</feature>
<dbReference type="SUPFAM" id="SSF53850">
    <property type="entry name" value="Periplasmic binding protein-like II"/>
    <property type="match status" value="1"/>
</dbReference>
<dbReference type="RefSeq" id="WP_132701575.1">
    <property type="nucleotide sequence ID" value="NZ_SLZR01000007.1"/>
</dbReference>
<proteinExistence type="predicted"/>
<dbReference type="AlphaFoldDB" id="A0A4V2UJQ9"/>
<keyword evidence="1" id="KW-0732">Signal</keyword>
<protein>
    <recommendedName>
        <fullName evidence="4">Extracellular solute-binding protein (Family 3)</fullName>
    </recommendedName>
</protein>
<evidence type="ECO:0008006" key="4">
    <source>
        <dbReference type="Google" id="ProtNLM"/>
    </source>
</evidence>
<sequence>MEAVNTIKRLIYRCLIMAMASAALLASANEDVFRMHSGHDPDSPSAVWMELFYAEVFRRLDMPHEVLFLPNKRGAMMTETGEIDGQVNRVYAYQSRYPQQRRVNEPISRLSIIAWVRAESGLAFDSWQSFKDSGLRIDYVRGVVLAEIKLIPLIEAERLSTSSFSVDGLTRLKYDLSDVFVHSNFGVYPFLNDEDFAGYIRSGGVISSEFMYPYVHAKHAYLIPEMERVIREVKAEGLLLRFCFEAYGDLNVDFCRELQPD</sequence>